<keyword evidence="6 11" id="KW-0808">Transferase</keyword>
<dbReference type="PANTHER" id="PTHR10192">
    <property type="entry name" value="MOLYBDOPTERIN BIOSYNTHESIS PROTEIN"/>
    <property type="match status" value="1"/>
</dbReference>
<organism evidence="13 14">
    <name type="scientific">Gaoshiqia sediminis</name>
    <dbReference type="NCBI Taxonomy" id="2986998"/>
    <lineage>
        <taxon>Bacteria</taxon>
        <taxon>Pseudomonadati</taxon>
        <taxon>Bacteroidota</taxon>
        <taxon>Bacteroidia</taxon>
        <taxon>Marinilabiliales</taxon>
        <taxon>Prolixibacteraceae</taxon>
        <taxon>Gaoshiqia</taxon>
    </lineage>
</organism>
<dbReference type="InterPro" id="IPR036425">
    <property type="entry name" value="MoaB/Mog-like_dom_sf"/>
</dbReference>
<evidence type="ECO:0000256" key="10">
    <source>
        <dbReference type="ARBA" id="ARBA00047317"/>
    </source>
</evidence>
<dbReference type="InterPro" id="IPR001453">
    <property type="entry name" value="MoaB/Mog_dom"/>
</dbReference>
<sequence>MISVNEARKILAENLTRGGSVEIQVSEAAGYVVYRDIVSPADVPAFDNSAMDGYALAWGKNRESWTVVVEIPAGSAKNFRLSEGEAARIFTGSPMPEGADTVIPQEQIERTGNIIQYTLPGFGTGANVRYKGTQIRTGELMMQRGTLLSAGGVGLLASVGFATVEVFAPPVLSVIVTGSELRTPGEPLTHGAIFDSNSPMLKAALNRLGVRKIYTSRVADNEPELRKNIEKELNKSDVVIISGGISVGDYDFVKTSLAGLGVKELFYKVKQRPGKPIFAGKLENKWVFALPGNPASVLSCFSHYVKPCIRYFMGHNNVWNPDITLPLAEDSIKKKGLTFFMKAYTENGKVHLAEGQQSFNLIAFSKADCFAELPEDVDFVEAGTSVNIYFL</sequence>
<evidence type="ECO:0000256" key="11">
    <source>
        <dbReference type="RuleBase" id="RU365090"/>
    </source>
</evidence>
<dbReference type="SUPFAM" id="SSF63867">
    <property type="entry name" value="MoeA C-terminal domain-like"/>
    <property type="match status" value="1"/>
</dbReference>
<evidence type="ECO:0000313" key="14">
    <source>
        <dbReference type="Proteomes" id="UP001163821"/>
    </source>
</evidence>
<evidence type="ECO:0000313" key="13">
    <source>
        <dbReference type="EMBL" id="MCW0482308.1"/>
    </source>
</evidence>
<keyword evidence="14" id="KW-1185">Reference proteome</keyword>
<dbReference type="InterPro" id="IPR036135">
    <property type="entry name" value="MoeA_linker/N_sf"/>
</dbReference>
<name>A0AA41Y7G8_9BACT</name>
<evidence type="ECO:0000256" key="1">
    <source>
        <dbReference type="ARBA" id="ARBA00001946"/>
    </source>
</evidence>
<proteinExistence type="inferred from homology"/>
<keyword evidence="9 11" id="KW-0501">Molybdenum cofactor biosynthesis</keyword>
<dbReference type="NCBIfam" id="NF045515">
    <property type="entry name" value="Glp_gephyrin"/>
    <property type="match status" value="1"/>
</dbReference>
<dbReference type="PANTHER" id="PTHR10192:SF5">
    <property type="entry name" value="GEPHYRIN"/>
    <property type="match status" value="1"/>
</dbReference>
<dbReference type="Gene3D" id="3.90.105.10">
    <property type="entry name" value="Molybdopterin biosynthesis moea protein, domain 2"/>
    <property type="match status" value="1"/>
</dbReference>
<keyword evidence="8 11" id="KW-0460">Magnesium</keyword>
<evidence type="ECO:0000256" key="9">
    <source>
        <dbReference type="ARBA" id="ARBA00023150"/>
    </source>
</evidence>
<dbReference type="RefSeq" id="WP_282590914.1">
    <property type="nucleotide sequence ID" value="NZ_JAPAAF010000006.1"/>
</dbReference>
<evidence type="ECO:0000256" key="7">
    <source>
        <dbReference type="ARBA" id="ARBA00022723"/>
    </source>
</evidence>
<dbReference type="Pfam" id="PF03454">
    <property type="entry name" value="MoeA_C"/>
    <property type="match status" value="1"/>
</dbReference>
<dbReference type="Gene3D" id="2.40.340.10">
    <property type="entry name" value="MoeA, C-terminal, domain IV"/>
    <property type="match status" value="1"/>
</dbReference>
<gene>
    <name evidence="13" type="ORF">N2K84_06165</name>
</gene>
<dbReference type="EMBL" id="JAPAAF010000006">
    <property type="protein sequence ID" value="MCW0482308.1"/>
    <property type="molecule type" value="Genomic_DNA"/>
</dbReference>
<evidence type="ECO:0000256" key="2">
    <source>
        <dbReference type="ARBA" id="ARBA00002901"/>
    </source>
</evidence>
<dbReference type="InterPro" id="IPR038987">
    <property type="entry name" value="MoeA-like"/>
</dbReference>
<evidence type="ECO:0000256" key="4">
    <source>
        <dbReference type="ARBA" id="ARBA00010763"/>
    </source>
</evidence>
<dbReference type="FunFam" id="3.40.980.10:FF:000004">
    <property type="entry name" value="Molybdopterin molybdenumtransferase"/>
    <property type="match status" value="1"/>
</dbReference>
<dbReference type="SUPFAM" id="SSF53218">
    <property type="entry name" value="Molybdenum cofactor biosynthesis proteins"/>
    <property type="match status" value="1"/>
</dbReference>
<evidence type="ECO:0000256" key="6">
    <source>
        <dbReference type="ARBA" id="ARBA00022679"/>
    </source>
</evidence>
<keyword evidence="5 11" id="KW-0500">Molybdenum</keyword>
<evidence type="ECO:0000256" key="5">
    <source>
        <dbReference type="ARBA" id="ARBA00022505"/>
    </source>
</evidence>
<comment type="cofactor">
    <cofactor evidence="1 11">
        <name>Mg(2+)</name>
        <dbReference type="ChEBI" id="CHEBI:18420"/>
    </cofactor>
</comment>
<keyword evidence="7 11" id="KW-0479">Metal-binding</keyword>
<dbReference type="Gene3D" id="3.40.980.10">
    <property type="entry name" value="MoaB/Mog-like domain"/>
    <property type="match status" value="1"/>
</dbReference>
<evidence type="ECO:0000259" key="12">
    <source>
        <dbReference type="SMART" id="SM00852"/>
    </source>
</evidence>
<comment type="function">
    <text evidence="2 11">Catalyzes the insertion of molybdate into adenylated molybdopterin with the concomitant release of AMP.</text>
</comment>
<dbReference type="GO" id="GO:0061599">
    <property type="term" value="F:molybdopterin molybdotransferase activity"/>
    <property type="evidence" value="ECO:0007669"/>
    <property type="project" value="UniProtKB-UniRule"/>
</dbReference>
<dbReference type="Pfam" id="PF03453">
    <property type="entry name" value="MoeA_N"/>
    <property type="match status" value="1"/>
</dbReference>
<dbReference type="AlphaFoldDB" id="A0AA41Y7G8"/>
<reference evidence="13" key="1">
    <citation type="submission" date="2022-10" db="EMBL/GenBank/DDBJ databases">
        <title>Gaoshiqiia sediminis gen. nov., sp. nov., isolated from coastal sediment.</title>
        <authorList>
            <person name="Yu W.X."/>
            <person name="Mu D.S."/>
            <person name="Du J.Z."/>
            <person name="Liang Y.Q."/>
        </authorList>
    </citation>
    <scope>NUCLEOTIDE SEQUENCE</scope>
    <source>
        <strain evidence="13">A06</strain>
    </source>
</reference>
<dbReference type="SMART" id="SM00852">
    <property type="entry name" value="MoCF_biosynth"/>
    <property type="match status" value="1"/>
</dbReference>
<dbReference type="InterPro" id="IPR005111">
    <property type="entry name" value="MoeA_C_domain_IV"/>
</dbReference>
<evidence type="ECO:0000256" key="3">
    <source>
        <dbReference type="ARBA" id="ARBA00005046"/>
    </source>
</evidence>
<comment type="similarity">
    <text evidence="4 11">Belongs to the MoeA family.</text>
</comment>
<dbReference type="Proteomes" id="UP001163821">
    <property type="component" value="Unassembled WGS sequence"/>
</dbReference>
<accession>A0AA41Y7G8</accession>
<dbReference type="GO" id="GO:0046872">
    <property type="term" value="F:metal ion binding"/>
    <property type="evidence" value="ECO:0007669"/>
    <property type="project" value="UniProtKB-UniRule"/>
</dbReference>
<dbReference type="InterPro" id="IPR005110">
    <property type="entry name" value="MoeA_linker/N"/>
</dbReference>
<feature type="domain" description="MoaB/Mog" evidence="12">
    <location>
        <begin position="173"/>
        <end position="311"/>
    </location>
</feature>
<comment type="pathway">
    <text evidence="3 11">Cofactor biosynthesis; molybdopterin biosynthesis.</text>
</comment>
<dbReference type="Gene3D" id="2.170.190.11">
    <property type="entry name" value="Molybdopterin biosynthesis moea protein, domain 3"/>
    <property type="match status" value="1"/>
</dbReference>
<dbReference type="Pfam" id="PF00994">
    <property type="entry name" value="MoCF_biosynth"/>
    <property type="match status" value="1"/>
</dbReference>
<comment type="catalytic activity">
    <reaction evidence="10">
        <text>adenylyl-molybdopterin + molybdate = Mo-molybdopterin + AMP + H(+)</text>
        <dbReference type="Rhea" id="RHEA:35047"/>
        <dbReference type="ChEBI" id="CHEBI:15378"/>
        <dbReference type="ChEBI" id="CHEBI:36264"/>
        <dbReference type="ChEBI" id="CHEBI:62727"/>
        <dbReference type="ChEBI" id="CHEBI:71302"/>
        <dbReference type="ChEBI" id="CHEBI:456215"/>
        <dbReference type="EC" id="2.10.1.1"/>
    </reaction>
</comment>
<dbReference type="SUPFAM" id="SSF63882">
    <property type="entry name" value="MoeA N-terminal region -like"/>
    <property type="match status" value="1"/>
</dbReference>
<dbReference type="InterPro" id="IPR036688">
    <property type="entry name" value="MoeA_C_domain_IV_sf"/>
</dbReference>
<protein>
    <recommendedName>
        <fullName evidence="11">Molybdopterin molybdenumtransferase</fullName>
        <ecNumber evidence="11">2.10.1.1</ecNumber>
    </recommendedName>
</protein>
<dbReference type="CDD" id="cd00887">
    <property type="entry name" value="MoeA"/>
    <property type="match status" value="1"/>
</dbReference>
<dbReference type="NCBIfam" id="TIGR00177">
    <property type="entry name" value="molyb_syn"/>
    <property type="match status" value="1"/>
</dbReference>
<dbReference type="EC" id="2.10.1.1" evidence="11"/>
<dbReference type="GO" id="GO:0005829">
    <property type="term" value="C:cytosol"/>
    <property type="evidence" value="ECO:0007669"/>
    <property type="project" value="TreeGrafter"/>
</dbReference>
<evidence type="ECO:0000256" key="8">
    <source>
        <dbReference type="ARBA" id="ARBA00022842"/>
    </source>
</evidence>
<dbReference type="GO" id="GO:0006777">
    <property type="term" value="P:Mo-molybdopterin cofactor biosynthetic process"/>
    <property type="evidence" value="ECO:0007669"/>
    <property type="project" value="UniProtKB-UniRule"/>
</dbReference>
<comment type="caution">
    <text evidence="13">The sequence shown here is derived from an EMBL/GenBank/DDBJ whole genome shotgun (WGS) entry which is preliminary data.</text>
</comment>